<name>A0A645E364_9ZZZZ</name>
<evidence type="ECO:0000256" key="1">
    <source>
        <dbReference type="SAM" id="Coils"/>
    </source>
</evidence>
<feature type="coiled-coil region" evidence="1">
    <location>
        <begin position="97"/>
        <end position="124"/>
    </location>
</feature>
<protein>
    <submittedName>
        <fullName evidence="2">Uncharacterized protein</fullName>
    </submittedName>
</protein>
<dbReference type="AlphaFoldDB" id="A0A645E364"/>
<reference evidence="2" key="1">
    <citation type="submission" date="2019-08" db="EMBL/GenBank/DDBJ databases">
        <authorList>
            <person name="Kucharzyk K."/>
            <person name="Murdoch R.W."/>
            <person name="Higgins S."/>
            <person name="Loffler F."/>
        </authorList>
    </citation>
    <scope>NUCLEOTIDE SEQUENCE</scope>
</reference>
<dbReference type="EMBL" id="VSSQ01042399">
    <property type="protein sequence ID" value="MPM95975.1"/>
    <property type="molecule type" value="Genomic_DNA"/>
</dbReference>
<keyword evidence="1" id="KW-0175">Coiled coil</keyword>
<sequence length="175" mass="20333">MGKVEKQINLIIEQAVGRAFEAGRMSVGQAQKEAYKMTERRLYAMPVIRKKLQEEMEDLNRLREENAPDIVCHSTDIIRFRRSGVRLSDEDLLEVQILDFNARIAAKQHEIKEIERALEQIERDPYYPSVQMKYFNNISDEEVAGFLSCDASTVRRNRSRLVRSIAVWLYGPTAI</sequence>
<gene>
    <name evidence="2" type="ORF">SDC9_143131</name>
</gene>
<comment type="caution">
    <text evidence="2">The sequence shown here is derived from an EMBL/GenBank/DDBJ whole genome shotgun (WGS) entry which is preliminary data.</text>
</comment>
<accession>A0A645E364</accession>
<proteinExistence type="predicted"/>
<evidence type="ECO:0000313" key="2">
    <source>
        <dbReference type="EMBL" id="MPM95975.1"/>
    </source>
</evidence>
<organism evidence="2">
    <name type="scientific">bioreactor metagenome</name>
    <dbReference type="NCBI Taxonomy" id="1076179"/>
    <lineage>
        <taxon>unclassified sequences</taxon>
        <taxon>metagenomes</taxon>
        <taxon>ecological metagenomes</taxon>
    </lineage>
</organism>